<accession>A0ABT7U3C2</accession>
<sequence length="254" mass="30395">MKPHTALLFVTHIFNEAIKDQIKKLRTEAGEFASVYIVYQADKVELNLPMDVKQHAFTIQGLNKLGYTSWGCTIMDGNFHFVLLDFYRNHPEYDYYWLVEYDVRFNGNWGMFFSFFQNKEEDFLTAHVETKEDNPNWMRWHEIELKNIPNSITLYRSFNPICRFSNRAFALLHSRCLLGDRGHNELLMSTLFKHFKLKIADFGGHGRFIYAGHPELFYTYDPDRRENDKCTHRCYPPYDIKDMRFPDMIYHPIK</sequence>
<reference evidence="2" key="1">
    <citation type="submission" date="2023-07" db="EMBL/GenBank/DDBJ databases">
        <title>Identification and characterization of horizontal gene transfer across gut microbiota members of farm animals based on homology search.</title>
        <authorList>
            <person name="Schwarzerova J."/>
            <person name="Nykrynova M."/>
            <person name="Jureckova K."/>
            <person name="Cejkova D."/>
            <person name="Rychlik I."/>
        </authorList>
    </citation>
    <scope>NUCLEOTIDE SEQUENCE [LARGE SCALE GENOMIC DNA]</scope>
    <source>
        <strain evidence="2">ET4</strain>
    </source>
</reference>
<proteinExistence type="predicted"/>
<dbReference type="EMBL" id="JAUDCF010000005">
    <property type="protein sequence ID" value="MDM8145018.1"/>
    <property type="molecule type" value="Genomic_DNA"/>
</dbReference>
<keyword evidence="2" id="KW-1185">Reference proteome</keyword>
<comment type="caution">
    <text evidence="1">The sequence shown here is derived from an EMBL/GenBank/DDBJ whole genome shotgun (WGS) entry which is preliminary data.</text>
</comment>
<organism evidence="1 2">
    <name type="scientific">Bacteroides eggerthii</name>
    <dbReference type="NCBI Taxonomy" id="28111"/>
    <lineage>
        <taxon>Bacteria</taxon>
        <taxon>Pseudomonadati</taxon>
        <taxon>Bacteroidota</taxon>
        <taxon>Bacteroidia</taxon>
        <taxon>Bacteroidales</taxon>
        <taxon>Bacteroidaceae</taxon>
        <taxon>Bacteroides</taxon>
    </lineage>
</organism>
<gene>
    <name evidence="1" type="ORF">QUW02_03590</name>
</gene>
<protein>
    <submittedName>
        <fullName evidence="1">DUF3405 domain-containing protein</fullName>
    </submittedName>
</protein>
<evidence type="ECO:0000313" key="2">
    <source>
        <dbReference type="Proteomes" id="UP001228403"/>
    </source>
</evidence>
<name>A0ABT7U3C2_9BACE</name>
<evidence type="ECO:0000313" key="1">
    <source>
        <dbReference type="EMBL" id="MDM8145018.1"/>
    </source>
</evidence>
<dbReference type="Proteomes" id="UP001228403">
    <property type="component" value="Unassembled WGS sequence"/>
</dbReference>